<dbReference type="RefSeq" id="XP_013020587.1">
    <property type="nucleotide sequence ID" value="XM_013165133.1"/>
</dbReference>
<name>S9QWJ3_SCHOY</name>
<dbReference type="PANTHER" id="PTHR40132:SF1">
    <property type="entry name" value="PRE-MRNA-SPLICING FACTOR 38B"/>
    <property type="match status" value="1"/>
</dbReference>
<dbReference type="HOGENOM" id="CLU_1807328_0_0_1"/>
<feature type="compositionally biased region" description="Low complexity" evidence="1">
    <location>
        <begin position="29"/>
        <end position="38"/>
    </location>
</feature>
<feature type="compositionally biased region" description="Polar residues" evidence="1">
    <location>
        <begin position="41"/>
        <end position="62"/>
    </location>
</feature>
<accession>S9QWJ3</accession>
<protein>
    <submittedName>
        <fullName evidence="2">Fungal protein</fullName>
    </submittedName>
</protein>
<feature type="region of interest" description="Disordered" evidence="1">
    <location>
        <begin position="22"/>
        <end position="143"/>
    </location>
</feature>
<feature type="compositionally biased region" description="Basic and acidic residues" evidence="1">
    <location>
        <begin position="63"/>
        <end position="78"/>
    </location>
</feature>
<dbReference type="VEuPathDB" id="FungiDB:SOCG_04291"/>
<gene>
    <name evidence="2" type="ORF">SOCG_04291</name>
</gene>
<keyword evidence="3" id="KW-1185">Reference proteome</keyword>
<dbReference type="GeneID" id="25033255"/>
<dbReference type="OrthoDB" id="2431475at2759"/>
<evidence type="ECO:0000256" key="1">
    <source>
        <dbReference type="SAM" id="MobiDB-lite"/>
    </source>
</evidence>
<evidence type="ECO:0000313" key="3">
    <source>
        <dbReference type="Proteomes" id="UP000016088"/>
    </source>
</evidence>
<organism evidence="2 3">
    <name type="scientific">Schizosaccharomyces octosporus (strain yFS286)</name>
    <name type="common">Fission yeast</name>
    <name type="synonym">Octosporomyces octosporus</name>
    <dbReference type="NCBI Taxonomy" id="483514"/>
    <lineage>
        <taxon>Eukaryota</taxon>
        <taxon>Fungi</taxon>
        <taxon>Dikarya</taxon>
        <taxon>Ascomycota</taxon>
        <taxon>Taphrinomycotina</taxon>
        <taxon>Schizosaccharomycetes</taxon>
        <taxon>Schizosaccharomycetales</taxon>
        <taxon>Schizosaccharomycetaceae</taxon>
        <taxon>Schizosaccharomyces</taxon>
    </lineage>
</organism>
<dbReference type="PANTHER" id="PTHR40132">
    <property type="entry name" value="PRE-MRNA-SPLICING FACTOR 38B"/>
    <property type="match status" value="1"/>
</dbReference>
<proteinExistence type="predicted"/>
<dbReference type="EMBL" id="KE503208">
    <property type="protein sequence ID" value="EPX70665.1"/>
    <property type="molecule type" value="Genomic_DNA"/>
</dbReference>
<evidence type="ECO:0000313" key="2">
    <source>
        <dbReference type="EMBL" id="EPX70665.1"/>
    </source>
</evidence>
<feature type="compositionally biased region" description="Basic residues" evidence="1">
    <location>
        <begin position="133"/>
        <end position="143"/>
    </location>
</feature>
<dbReference type="Proteomes" id="UP000016088">
    <property type="component" value="Unassembled WGS sequence"/>
</dbReference>
<dbReference type="OMA" id="LRPNTNF"/>
<dbReference type="AlphaFoldDB" id="S9QWJ3"/>
<reference evidence="2 3" key="1">
    <citation type="journal article" date="2011" name="Science">
        <title>Comparative functional genomics of the fission yeasts.</title>
        <authorList>
            <person name="Rhind N."/>
            <person name="Chen Z."/>
            <person name="Yassour M."/>
            <person name="Thompson D.A."/>
            <person name="Haas B.J."/>
            <person name="Habib N."/>
            <person name="Wapinski I."/>
            <person name="Roy S."/>
            <person name="Lin M.F."/>
            <person name="Heiman D.I."/>
            <person name="Young S.K."/>
            <person name="Furuya K."/>
            <person name="Guo Y."/>
            <person name="Pidoux A."/>
            <person name="Chen H.M."/>
            <person name="Robbertse B."/>
            <person name="Goldberg J.M."/>
            <person name="Aoki K."/>
            <person name="Bayne E.H."/>
            <person name="Berlin A.M."/>
            <person name="Desjardins C.A."/>
            <person name="Dobbs E."/>
            <person name="Dukaj L."/>
            <person name="Fan L."/>
            <person name="FitzGerald M.G."/>
            <person name="French C."/>
            <person name="Gujja S."/>
            <person name="Hansen K."/>
            <person name="Keifenheim D."/>
            <person name="Levin J.Z."/>
            <person name="Mosher R.A."/>
            <person name="Mueller C.A."/>
            <person name="Pfiffner J."/>
            <person name="Priest M."/>
            <person name="Russ C."/>
            <person name="Smialowska A."/>
            <person name="Swoboda P."/>
            <person name="Sykes S.M."/>
            <person name="Vaughn M."/>
            <person name="Vengrova S."/>
            <person name="Yoder R."/>
            <person name="Zeng Q."/>
            <person name="Allshire R."/>
            <person name="Baulcombe D."/>
            <person name="Birren B.W."/>
            <person name="Brown W."/>
            <person name="Ekwall K."/>
            <person name="Kellis M."/>
            <person name="Leatherwood J."/>
            <person name="Levin H."/>
            <person name="Margalit H."/>
            <person name="Martienssen R."/>
            <person name="Nieduszynski C.A."/>
            <person name="Spatafora J.W."/>
            <person name="Friedman N."/>
            <person name="Dalgaard J.Z."/>
            <person name="Baumann P."/>
            <person name="Niki H."/>
            <person name="Regev A."/>
            <person name="Nusbaum C."/>
        </authorList>
    </citation>
    <scope>NUCLEOTIDE SEQUENCE [LARGE SCALE GENOMIC DNA]</scope>
    <source>
        <strain evidence="3">yFS286</strain>
    </source>
</reference>
<sequence length="143" mass="16706">MAGYTFDEYIAKLLVIEAQKKNKLHESGESSSQSSNGQKLRPNTNFINNMMRNVRSHNSNVENRTEDAKERSRRAEKGKQRRREFSPSPSGRLNRRRDISPPPSRKRSKSCEDEEKSPFSQEKRQYGHEKGYSRHRVSRGRPD</sequence>
<feature type="compositionally biased region" description="Basic and acidic residues" evidence="1">
    <location>
        <begin position="121"/>
        <end position="132"/>
    </location>
</feature>